<feature type="non-terminal residue" evidence="5">
    <location>
        <position position="1"/>
    </location>
</feature>
<organism evidence="5 6">
    <name type="scientific">Mucuna pruriens</name>
    <name type="common">Velvet bean</name>
    <name type="synonym">Dolichos pruriens</name>
    <dbReference type="NCBI Taxonomy" id="157652"/>
    <lineage>
        <taxon>Eukaryota</taxon>
        <taxon>Viridiplantae</taxon>
        <taxon>Streptophyta</taxon>
        <taxon>Embryophyta</taxon>
        <taxon>Tracheophyta</taxon>
        <taxon>Spermatophyta</taxon>
        <taxon>Magnoliopsida</taxon>
        <taxon>eudicotyledons</taxon>
        <taxon>Gunneridae</taxon>
        <taxon>Pentapetalae</taxon>
        <taxon>rosids</taxon>
        <taxon>fabids</taxon>
        <taxon>Fabales</taxon>
        <taxon>Fabaceae</taxon>
        <taxon>Papilionoideae</taxon>
        <taxon>50 kb inversion clade</taxon>
        <taxon>NPAAA clade</taxon>
        <taxon>indigoferoid/millettioid clade</taxon>
        <taxon>Phaseoleae</taxon>
        <taxon>Mucuna</taxon>
    </lineage>
</organism>
<dbReference type="InterPro" id="IPR017930">
    <property type="entry name" value="Myb_dom"/>
</dbReference>
<dbReference type="GO" id="GO:0000978">
    <property type="term" value="F:RNA polymerase II cis-regulatory region sequence-specific DNA binding"/>
    <property type="evidence" value="ECO:0007669"/>
    <property type="project" value="TreeGrafter"/>
</dbReference>
<evidence type="ECO:0000259" key="4">
    <source>
        <dbReference type="PROSITE" id="PS51294"/>
    </source>
</evidence>
<evidence type="ECO:0000259" key="3">
    <source>
        <dbReference type="PROSITE" id="PS50090"/>
    </source>
</evidence>
<dbReference type="PROSITE" id="PS51294">
    <property type="entry name" value="HTH_MYB"/>
    <property type="match status" value="1"/>
</dbReference>
<evidence type="ECO:0000256" key="2">
    <source>
        <dbReference type="ARBA" id="ARBA00023242"/>
    </source>
</evidence>
<dbReference type="Gene3D" id="1.10.10.60">
    <property type="entry name" value="Homeodomain-like"/>
    <property type="match status" value="1"/>
</dbReference>
<dbReference type="GO" id="GO:0000981">
    <property type="term" value="F:DNA-binding transcription factor activity, RNA polymerase II-specific"/>
    <property type="evidence" value="ECO:0007669"/>
    <property type="project" value="TreeGrafter"/>
</dbReference>
<sequence>MAHHIYRTRWSTIATLFPSQTATIFLIVMEKNHKAIFGSKNDPKDPSFENFKVNDESYGIAALPRLRWLNHLDSKLKKASFTKEEEDRLLMAHHIYRTKWSTIATLFPSQSGNVVKK</sequence>
<dbReference type="Proteomes" id="UP000257109">
    <property type="component" value="Unassembled WGS sequence"/>
</dbReference>
<keyword evidence="2" id="KW-0539">Nucleus</keyword>
<dbReference type="AlphaFoldDB" id="A0A371HPS7"/>
<feature type="domain" description="HTH myb-type" evidence="4">
    <location>
        <begin position="73"/>
        <end position="117"/>
    </location>
</feature>
<dbReference type="EMBL" id="QJKJ01002008">
    <property type="protein sequence ID" value="RDY04803.1"/>
    <property type="molecule type" value="Genomic_DNA"/>
</dbReference>
<evidence type="ECO:0000256" key="1">
    <source>
        <dbReference type="ARBA" id="ARBA00004123"/>
    </source>
</evidence>
<keyword evidence="6" id="KW-1185">Reference proteome</keyword>
<dbReference type="OrthoDB" id="2143914at2759"/>
<dbReference type="PROSITE" id="PS50090">
    <property type="entry name" value="MYB_LIKE"/>
    <property type="match status" value="1"/>
</dbReference>
<dbReference type="InterPro" id="IPR001005">
    <property type="entry name" value="SANT/Myb"/>
</dbReference>
<dbReference type="GO" id="GO:0005634">
    <property type="term" value="C:nucleus"/>
    <property type="evidence" value="ECO:0007669"/>
    <property type="project" value="UniProtKB-SubCell"/>
</dbReference>
<comment type="caution">
    <text evidence="5">The sequence shown here is derived from an EMBL/GenBank/DDBJ whole genome shotgun (WGS) entry which is preliminary data.</text>
</comment>
<dbReference type="SUPFAM" id="SSF46689">
    <property type="entry name" value="Homeodomain-like"/>
    <property type="match status" value="1"/>
</dbReference>
<reference evidence="5" key="1">
    <citation type="submission" date="2018-05" db="EMBL/GenBank/DDBJ databases">
        <title>Draft genome of Mucuna pruriens seed.</title>
        <authorList>
            <person name="Nnadi N.E."/>
            <person name="Vos R."/>
            <person name="Hasami M.H."/>
            <person name="Devisetty U.K."/>
            <person name="Aguiy J.C."/>
        </authorList>
    </citation>
    <scope>NUCLEOTIDE SEQUENCE [LARGE SCALE GENOMIC DNA]</scope>
    <source>
        <strain evidence="5">JCA_2017</strain>
    </source>
</reference>
<dbReference type="InterPro" id="IPR009057">
    <property type="entry name" value="Homeodomain-like_sf"/>
</dbReference>
<evidence type="ECO:0000313" key="6">
    <source>
        <dbReference type="Proteomes" id="UP000257109"/>
    </source>
</evidence>
<dbReference type="PANTHER" id="PTHR45614">
    <property type="entry name" value="MYB PROTEIN-RELATED"/>
    <property type="match status" value="1"/>
</dbReference>
<evidence type="ECO:0000313" key="5">
    <source>
        <dbReference type="EMBL" id="RDY04803.1"/>
    </source>
</evidence>
<gene>
    <name evidence="5" type="primary">CSA</name>
    <name evidence="5" type="ORF">CR513_11438</name>
</gene>
<comment type="subcellular location">
    <subcellularLocation>
        <location evidence="1">Nucleus</location>
    </subcellularLocation>
</comment>
<name>A0A371HPS7_MUCPR</name>
<dbReference type="Pfam" id="PF00249">
    <property type="entry name" value="Myb_DNA-binding"/>
    <property type="match status" value="1"/>
</dbReference>
<dbReference type="InterPro" id="IPR050560">
    <property type="entry name" value="MYB_TF"/>
</dbReference>
<protein>
    <submittedName>
        <fullName evidence="5">Transcription factor CSA</fullName>
    </submittedName>
</protein>
<dbReference type="PANTHER" id="PTHR45614:SF250">
    <property type="entry name" value="MYB DOMAIN PROTEIN 110"/>
    <property type="match status" value="1"/>
</dbReference>
<proteinExistence type="predicted"/>
<feature type="domain" description="Myb-like" evidence="3">
    <location>
        <begin position="73"/>
        <end position="117"/>
    </location>
</feature>
<accession>A0A371HPS7</accession>